<evidence type="ECO:0000313" key="2">
    <source>
        <dbReference type="Proteomes" id="UP000826195"/>
    </source>
</evidence>
<organism evidence="1 2">
    <name type="scientific">Cotesia glomerata</name>
    <name type="common">Lepidopteran parasitic wasp</name>
    <name type="synonym">Apanteles glomeratus</name>
    <dbReference type="NCBI Taxonomy" id="32391"/>
    <lineage>
        <taxon>Eukaryota</taxon>
        <taxon>Metazoa</taxon>
        <taxon>Ecdysozoa</taxon>
        <taxon>Arthropoda</taxon>
        <taxon>Hexapoda</taxon>
        <taxon>Insecta</taxon>
        <taxon>Pterygota</taxon>
        <taxon>Neoptera</taxon>
        <taxon>Endopterygota</taxon>
        <taxon>Hymenoptera</taxon>
        <taxon>Apocrita</taxon>
        <taxon>Ichneumonoidea</taxon>
        <taxon>Braconidae</taxon>
        <taxon>Microgastrinae</taxon>
        <taxon>Cotesia</taxon>
    </lineage>
</organism>
<sequence length="75" mass="8532">MGGKNKKQITFDKVDESNDLLFQGAVSHEHGDDRISHSFWPTRTKDANRNRLVCCANTKLFRTEILIPDTTDALL</sequence>
<gene>
    <name evidence="1" type="ORF">KQX54_008806</name>
</gene>
<dbReference type="AlphaFoldDB" id="A0AAV7IH38"/>
<keyword evidence="2" id="KW-1185">Reference proteome</keyword>
<reference evidence="1 2" key="1">
    <citation type="journal article" date="2021" name="J. Hered.">
        <title>A chromosome-level genome assembly of the parasitoid wasp, Cotesia glomerata (Hymenoptera: Braconidae).</title>
        <authorList>
            <person name="Pinto B.J."/>
            <person name="Weis J.J."/>
            <person name="Gamble T."/>
            <person name="Ode P.J."/>
            <person name="Paul R."/>
            <person name="Zaspel J.M."/>
        </authorList>
    </citation>
    <scope>NUCLEOTIDE SEQUENCE [LARGE SCALE GENOMIC DNA]</scope>
    <source>
        <strain evidence="1">CgM1</strain>
    </source>
</reference>
<comment type="caution">
    <text evidence="1">The sequence shown here is derived from an EMBL/GenBank/DDBJ whole genome shotgun (WGS) entry which is preliminary data.</text>
</comment>
<proteinExistence type="predicted"/>
<protein>
    <submittedName>
        <fullName evidence="1">Uncharacterized protein</fullName>
    </submittedName>
</protein>
<accession>A0AAV7IH38</accession>
<dbReference type="Proteomes" id="UP000826195">
    <property type="component" value="Unassembled WGS sequence"/>
</dbReference>
<dbReference type="EMBL" id="JAHXZJ010001492">
    <property type="protein sequence ID" value="KAH0552333.1"/>
    <property type="molecule type" value="Genomic_DNA"/>
</dbReference>
<name>A0AAV7IH38_COTGL</name>
<evidence type="ECO:0000313" key="1">
    <source>
        <dbReference type="EMBL" id="KAH0552333.1"/>
    </source>
</evidence>